<protein>
    <submittedName>
        <fullName evidence="9">Iron ABC transporter permease</fullName>
    </submittedName>
</protein>
<keyword evidence="6 8" id="KW-1133">Transmembrane helix</keyword>
<accession>A0A372G4J6</accession>
<dbReference type="FunFam" id="1.10.3470.10:FF:000001">
    <property type="entry name" value="Vitamin B12 ABC transporter permease BtuC"/>
    <property type="match status" value="1"/>
</dbReference>
<organism evidence="9 10">
    <name type="scientific">Micromonospora craniellae</name>
    <dbReference type="NCBI Taxonomy" id="2294034"/>
    <lineage>
        <taxon>Bacteria</taxon>
        <taxon>Bacillati</taxon>
        <taxon>Actinomycetota</taxon>
        <taxon>Actinomycetes</taxon>
        <taxon>Micromonosporales</taxon>
        <taxon>Micromonosporaceae</taxon>
        <taxon>Micromonospora</taxon>
    </lineage>
</organism>
<feature type="transmembrane region" description="Helical" evidence="8">
    <location>
        <begin position="211"/>
        <end position="231"/>
    </location>
</feature>
<feature type="transmembrane region" description="Helical" evidence="8">
    <location>
        <begin position="320"/>
        <end position="338"/>
    </location>
</feature>
<evidence type="ECO:0000313" key="10">
    <source>
        <dbReference type="Proteomes" id="UP000262621"/>
    </source>
</evidence>
<proteinExistence type="inferred from homology"/>
<sequence>MISRTSPWARPLTRRTGSAERWRRLGMLLAALPVVVALSIAVGSGGIAPDTVFSVLVHPDGSEAAIIVHHLRVPRTVLAFAVGVALGMAGALMQGQTRNPLADPGLLGIEAGAALAVVLAIALLGVDHIGGYLWFALAGAGVATVAVLSIAAGRGGPDPLSLVLAGAATSALLMAFTQAFVIRDGDTIAAYRVWGAGTLLGRGIDIFYQCLPLLLLGVLLAALSAPGLNLLQLGDDVARSLGQHPVRQKVLGVGAILVLTGTATAACGPIGFIGLTVPHVARALCGVDYRWIVAFSGLLGGMLLILADTIGRVIALPSEVQVGVVMALIGSPVFVLVVRRSRLVTI</sequence>
<gene>
    <name evidence="9" type="ORF">D0Q02_00080</name>
</gene>
<feature type="transmembrane region" description="Helical" evidence="8">
    <location>
        <begin position="289"/>
        <end position="314"/>
    </location>
</feature>
<comment type="similarity">
    <text evidence="2">Belongs to the binding-protein-dependent transport system permease family. FecCD subfamily.</text>
</comment>
<dbReference type="PANTHER" id="PTHR30472">
    <property type="entry name" value="FERRIC ENTEROBACTIN TRANSPORT SYSTEM PERMEASE PROTEIN"/>
    <property type="match status" value="1"/>
</dbReference>
<dbReference type="AlphaFoldDB" id="A0A372G4J6"/>
<feature type="transmembrane region" description="Helical" evidence="8">
    <location>
        <begin position="188"/>
        <end position="204"/>
    </location>
</feature>
<evidence type="ECO:0000256" key="5">
    <source>
        <dbReference type="ARBA" id="ARBA00022692"/>
    </source>
</evidence>
<dbReference type="OrthoDB" id="9782305at2"/>
<dbReference type="GO" id="GO:0022857">
    <property type="term" value="F:transmembrane transporter activity"/>
    <property type="evidence" value="ECO:0007669"/>
    <property type="project" value="InterPro"/>
</dbReference>
<dbReference type="Pfam" id="PF01032">
    <property type="entry name" value="FecCD"/>
    <property type="match status" value="1"/>
</dbReference>
<feature type="transmembrane region" description="Helical" evidence="8">
    <location>
        <begin position="132"/>
        <end position="153"/>
    </location>
</feature>
<keyword evidence="5 8" id="KW-0812">Transmembrane</keyword>
<dbReference type="InterPro" id="IPR000522">
    <property type="entry name" value="ABC_transptr_permease_BtuC"/>
</dbReference>
<keyword evidence="7 8" id="KW-0472">Membrane</keyword>
<keyword evidence="4" id="KW-1003">Cell membrane</keyword>
<name>A0A372G4J6_9ACTN</name>
<evidence type="ECO:0000256" key="6">
    <source>
        <dbReference type="ARBA" id="ARBA00022989"/>
    </source>
</evidence>
<dbReference type="SUPFAM" id="SSF81345">
    <property type="entry name" value="ABC transporter involved in vitamin B12 uptake, BtuC"/>
    <property type="match status" value="1"/>
</dbReference>
<evidence type="ECO:0000256" key="1">
    <source>
        <dbReference type="ARBA" id="ARBA00004651"/>
    </source>
</evidence>
<dbReference type="PANTHER" id="PTHR30472:SF1">
    <property type="entry name" value="FE(3+) DICITRATE TRANSPORT SYSTEM PERMEASE PROTEIN FECC-RELATED"/>
    <property type="match status" value="1"/>
</dbReference>
<comment type="subcellular location">
    <subcellularLocation>
        <location evidence="1">Cell membrane</location>
        <topology evidence="1">Multi-pass membrane protein</topology>
    </subcellularLocation>
</comment>
<evidence type="ECO:0000256" key="3">
    <source>
        <dbReference type="ARBA" id="ARBA00022448"/>
    </source>
</evidence>
<keyword evidence="3" id="KW-0813">Transport</keyword>
<keyword evidence="10" id="KW-1185">Reference proteome</keyword>
<dbReference type="InterPro" id="IPR037294">
    <property type="entry name" value="ABC_BtuC-like"/>
</dbReference>
<evidence type="ECO:0000313" key="9">
    <source>
        <dbReference type="EMBL" id="RFS47957.1"/>
    </source>
</evidence>
<evidence type="ECO:0000256" key="8">
    <source>
        <dbReference type="SAM" id="Phobius"/>
    </source>
</evidence>
<feature type="transmembrane region" description="Helical" evidence="8">
    <location>
        <begin position="76"/>
        <end position="93"/>
    </location>
</feature>
<dbReference type="RefSeq" id="WP_117225895.1">
    <property type="nucleotide sequence ID" value="NZ_CP061725.1"/>
</dbReference>
<evidence type="ECO:0000256" key="2">
    <source>
        <dbReference type="ARBA" id="ARBA00007935"/>
    </source>
</evidence>
<dbReference type="Proteomes" id="UP000262621">
    <property type="component" value="Unassembled WGS sequence"/>
</dbReference>
<dbReference type="GO" id="GO:0033214">
    <property type="term" value="P:siderophore-iron import into cell"/>
    <property type="evidence" value="ECO:0007669"/>
    <property type="project" value="TreeGrafter"/>
</dbReference>
<feature type="transmembrane region" description="Helical" evidence="8">
    <location>
        <begin position="160"/>
        <end position="182"/>
    </location>
</feature>
<dbReference type="EMBL" id="QVFU01000001">
    <property type="protein sequence ID" value="RFS47957.1"/>
    <property type="molecule type" value="Genomic_DNA"/>
</dbReference>
<reference evidence="9 10" key="1">
    <citation type="submission" date="2018-08" db="EMBL/GenBank/DDBJ databases">
        <title>Verrucosispora craniellae sp. nov., isolated from a marine sponge in the South China Sea.</title>
        <authorList>
            <person name="Li L."/>
            <person name="Lin H.W."/>
        </authorList>
    </citation>
    <scope>NUCLEOTIDE SEQUENCE [LARGE SCALE GENOMIC DNA]</scope>
    <source>
        <strain evidence="9 10">LHW63014</strain>
    </source>
</reference>
<comment type="caution">
    <text evidence="9">The sequence shown here is derived from an EMBL/GenBank/DDBJ whole genome shotgun (WGS) entry which is preliminary data.</text>
</comment>
<dbReference type="GO" id="GO:0005886">
    <property type="term" value="C:plasma membrane"/>
    <property type="evidence" value="ECO:0007669"/>
    <property type="project" value="UniProtKB-SubCell"/>
</dbReference>
<dbReference type="Gene3D" id="1.10.3470.10">
    <property type="entry name" value="ABC transporter involved in vitamin B12 uptake, BtuC"/>
    <property type="match status" value="1"/>
</dbReference>
<feature type="transmembrane region" description="Helical" evidence="8">
    <location>
        <begin position="105"/>
        <end position="126"/>
    </location>
</feature>
<dbReference type="CDD" id="cd06550">
    <property type="entry name" value="TM_ABC_iron-siderophores_like"/>
    <property type="match status" value="1"/>
</dbReference>
<evidence type="ECO:0000256" key="7">
    <source>
        <dbReference type="ARBA" id="ARBA00023136"/>
    </source>
</evidence>
<evidence type="ECO:0000256" key="4">
    <source>
        <dbReference type="ARBA" id="ARBA00022475"/>
    </source>
</evidence>
<feature type="transmembrane region" description="Helical" evidence="8">
    <location>
        <begin position="251"/>
        <end position="277"/>
    </location>
</feature>